<feature type="compositionally biased region" description="Basic and acidic residues" evidence="1">
    <location>
        <begin position="280"/>
        <end position="295"/>
    </location>
</feature>
<evidence type="ECO:0000313" key="3">
    <source>
        <dbReference type="EMBL" id="KAG0148599.1"/>
    </source>
</evidence>
<dbReference type="InterPro" id="IPR038986">
    <property type="entry name" value="Clr2"/>
</dbReference>
<evidence type="ECO:0000256" key="1">
    <source>
        <dbReference type="SAM" id="MobiDB-lite"/>
    </source>
</evidence>
<reference evidence="3" key="1">
    <citation type="submission" date="2013-11" db="EMBL/GenBank/DDBJ databases">
        <title>Genome sequence of the fusiform rust pathogen reveals effectors for host alternation and coevolution with pine.</title>
        <authorList>
            <consortium name="DOE Joint Genome Institute"/>
            <person name="Smith K."/>
            <person name="Pendleton A."/>
            <person name="Kubisiak T."/>
            <person name="Anderson C."/>
            <person name="Salamov A."/>
            <person name="Aerts A."/>
            <person name="Riley R."/>
            <person name="Clum A."/>
            <person name="Lindquist E."/>
            <person name="Ence D."/>
            <person name="Campbell M."/>
            <person name="Kronenberg Z."/>
            <person name="Feau N."/>
            <person name="Dhillon B."/>
            <person name="Hamelin R."/>
            <person name="Burleigh J."/>
            <person name="Smith J."/>
            <person name="Yandell M."/>
            <person name="Nelson C."/>
            <person name="Grigoriev I."/>
            <person name="Davis J."/>
        </authorList>
    </citation>
    <scope>NUCLEOTIDE SEQUENCE</scope>
    <source>
        <strain evidence="3">G11</strain>
    </source>
</reference>
<dbReference type="PANTHER" id="PTHR38046:SF1">
    <property type="entry name" value="CRYPTIC LOCI REGULATOR 2"/>
    <property type="match status" value="1"/>
</dbReference>
<feature type="region of interest" description="Disordered" evidence="1">
    <location>
        <begin position="38"/>
        <end position="59"/>
    </location>
</feature>
<name>A0A9P6TE89_9BASI</name>
<evidence type="ECO:0000313" key="4">
    <source>
        <dbReference type="Proteomes" id="UP000886653"/>
    </source>
</evidence>
<feature type="region of interest" description="Disordered" evidence="1">
    <location>
        <begin position="1"/>
        <end position="26"/>
    </location>
</feature>
<dbReference type="PANTHER" id="PTHR38046">
    <property type="entry name" value="CRYPTIC LOCI REGULATOR 2"/>
    <property type="match status" value="1"/>
</dbReference>
<evidence type="ECO:0000259" key="2">
    <source>
        <dbReference type="Pfam" id="PF16761"/>
    </source>
</evidence>
<sequence>MKLSSTYPPLSSPASLPEPTPLSTTTTSKNNLIQFEQEQQTESQFNRDNQSSTSSNKFKRIIDLKPSRTIKSNLKSHSLSKKFLPYQNMTTTSELDPKLVTVTKSSNRKGPHLITCLRTDAMLSKLRDVGPIIDSTGAECYWKTNDPETRALEVKWKKSVGKSLARLLKLTEEKSDEDWQLTKFPENYKLYRYVKGEREDTYLLGCEHVAKFRTANEFSPHLYWLCTDADIKLDRSRCRCKYCSGSKQSHVNSALGFSEKPDSTTSSSTIAKITSHNKRKAEEDIVKESTRRRTISDTAQLRATRSANSSNKPTARKSLPATSSSGQGATFKKSVFNGPYVNKDRDRDLAELQCAFRQAELIWCQLDKPIEGTKEGQPDVRIEYWPAVCEERVLESVPEVLVDEKVKAGEGSGVRMTRYTMSSATNSTSPIDQNVRLKVTQRYFWKVRLLGTSDVLLKPESDLLAYLNYPTPSNLFKIQINPSSLTHIYNGHETGRPSIKNFETVSDAITAFALSLQMSVHIKNRWSLMDRYDIPFLRQIQDKGNRNALQAEERQILYEDSNLPWFQYLWWGAEKIWSGELIRLIVQAKDLPHGLRPISPGSDHRCFFLKITGIYRSDQEKGMIKGPIFELAHVDQLKFDKMDLNPDFDQSGITPSHQANVNRYMPQPPPDYYFRRLTPIGKEHHLVLQHVAGRYYPPHQLSIPPTLGQINGIVNNDPNEQSATRRSLSLCGLDEGKWLHMHCSLWVQDRKECFRAAETSAEQDLISWKDKPFNEFDGEVEEQRQPPQKGTVQSSAIKEEFVIKEQNGALQSSASKGESVINDQEDTIPVNQSQPTLVEMTEETNKSMSVLSTDPELNLTFNLEPEPVPALAPTLEPRPADLTNRPEPSDPMPVDQTGGGGALGGEDLDSTAVEALFEEVFDITMGDV</sequence>
<dbReference type="GO" id="GO:0033553">
    <property type="term" value="C:rDNA heterochromatin"/>
    <property type="evidence" value="ECO:0007669"/>
    <property type="project" value="TreeGrafter"/>
</dbReference>
<accession>A0A9P6TE89</accession>
<proteinExistence type="predicted"/>
<feature type="compositionally biased region" description="Polar residues" evidence="1">
    <location>
        <begin position="296"/>
        <end position="313"/>
    </location>
</feature>
<feature type="region of interest" description="Disordered" evidence="1">
    <location>
        <begin position="868"/>
        <end position="907"/>
    </location>
</feature>
<keyword evidence="4" id="KW-1185">Reference proteome</keyword>
<dbReference type="OrthoDB" id="2421327at2759"/>
<feature type="domain" description="Cryptic loci regulator 2 N-terminal" evidence="2">
    <location>
        <begin position="179"/>
        <end position="243"/>
    </location>
</feature>
<feature type="compositionally biased region" description="Polar residues" evidence="1">
    <location>
        <begin position="46"/>
        <end position="56"/>
    </location>
</feature>
<gene>
    <name evidence="3" type="ORF">CROQUDRAFT_654686</name>
</gene>
<dbReference type="AlphaFoldDB" id="A0A9P6TE89"/>
<dbReference type="Pfam" id="PF16761">
    <property type="entry name" value="Clr2_transil"/>
    <property type="match status" value="1"/>
</dbReference>
<dbReference type="GO" id="GO:0070824">
    <property type="term" value="C:SHREC complex"/>
    <property type="evidence" value="ECO:0007669"/>
    <property type="project" value="InterPro"/>
</dbReference>
<dbReference type="EMBL" id="MU167235">
    <property type="protein sequence ID" value="KAG0148599.1"/>
    <property type="molecule type" value="Genomic_DNA"/>
</dbReference>
<dbReference type="Proteomes" id="UP000886653">
    <property type="component" value="Unassembled WGS sequence"/>
</dbReference>
<protein>
    <recommendedName>
        <fullName evidence="2">Cryptic loci regulator 2 N-terminal domain-containing protein</fullName>
    </recommendedName>
</protein>
<organism evidence="3 4">
    <name type="scientific">Cronartium quercuum f. sp. fusiforme G11</name>
    <dbReference type="NCBI Taxonomy" id="708437"/>
    <lineage>
        <taxon>Eukaryota</taxon>
        <taxon>Fungi</taxon>
        <taxon>Dikarya</taxon>
        <taxon>Basidiomycota</taxon>
        <taxon>Pucciniomycotina</taxon>
        <taxon>Pucciniomycetes</taxon>
        <taxon>Pucciniales</taxon>
        <taxon>Coleosporiaceae</taxon>
        <taxon>Cronartium</taxon>
    </lineage>
</organism>
<comment type="caution">
    <text evidence="3">The sequence shown here is derived from an EMBL/GenBank/DDBJ whole genome shotgun (WGS) entry which is preliminary data.</text>
</comment>
<dbReference type="InterPro" id="IPR031915">
    <property type="entry name" value="Clr2_N"/>
</dbReference>
<dbReference type="GO" id="GO:0031934">
    <property type="term" value="C:mating-type region heterochromatin"/>
    <property type="evidence" value="ECO:0007669"/>
    <property type="project" value="TreeGrafter"/>
</dbReference>
<dbReference type="GO" id="GO:0030466">
    <property type="term" value="P:silent mating-type cassette heterochromatin formation"/>
    <property type="evidence" value="ECO:0007669"/>
    <property type="project" value="TreeGrafter"/>
</dbReference>
<feature type="region of interest" description="Disordered" evidence="1">
    <location>
        <begin position="254"/>
        <end position="328"/>
    </location>
</feature>